<dbReference type="AlphaFoldDB" id="A0AAV4R0B4"/>
<accession>A0AAV4R0B4</accession>
<evidence type="ECO:0000313" key="1">
    <source>
        <dbReference type="EMBL" id="GIY14989.1"/>
    </source>
</evidence>
<dbReference type="EMBL" id="BPLR01007177">
    <property type="protein sequence ID" value="GIY14989.1"/>
    <property type="molecule type" value="Genomic_DNA"/>
</dbReference>
<gene>
    <name evidence="1" type="ORF">CEXT_231101</name>
</gene>
<proteinExistence type="predicted"/>
<keyword evidence="2" id="KW-1185">Reference proteome</keyword>
<sequence length="129" mass="14526">MQCESIGTIFPDQKQSFTEHSYPEHFLPSAEQTNPYFPFSLSRHSTRKCIPQTHLFPVLKALGNPSGLLYPHTARRFNGNINTDNADTLLSKSIHPVSQVMNISKNCVLNQTRSQMLVYPDTMACASLK</sequence>
<protein>
    <submittedName>
        <fullName evidence="1">Uncharacterized protein</fullName>
    </submittedName>
</protein>
<dbReference type="Proteomes" id="UP001054945">
    <property type="component" value="Unassembled WGS sequence"/>
</dbReference>
<reference evidence="1 2" key="1">
    <citation type="submission" date="2021-06" db="EMBL/GenBank/DDBJ databases">
        <title>Caerostris extrusa draft genome.</title>
        <authorList>
            <person name="Kono N."/>
            <person name="Arakawa K."/>
        </authorList>
    </citation>
    <scope>NUCLEOTIDE SEQUENCE [LARGE SCALE GENOMIC DNA]</scope>
</reference>
<evidence type="ECO:0000313" key="2">
    <source>
        <dbReference type="Proteomes" id="UP001054945"/>
    </source>
</evidence>
<comment type="caution">
    <text evidence="1">The sequence shown here is derived from an EMBL/GenBank/DDBJ whole genome shotgun (WGS) entry which is preliminary data.</text>
</comment>
<organism evidence="1 2">
    <name type="scientific">Caerostris extrusa</name>
    <name type="common">Bark spider</name>
    <name type="synonym">Caerostris bankana</name>
    <dbReference type="NCBI Taxonomy" id="172846"/>
    <lineage>
        <taxon>Eukaryota</taxon>
        <taxon>Metazoa</taxon>
        <taxon>Ecdysozoa</taxon>
        <taxon>Arthropoda</taxon>
        <taxon>Chelicerata</taxon>
        <taxon>Arachnida</taxon>
        <taxon>Araneae</taxon>
        <taxon>Araneomorphae</taxon>
        <taxon>Entelegynae</taxon>
        <taxon>Araneoidea</taxon>
        <taxon>Araneidae</taxon>
        <taxon>Caerostris</taxon>
    </lineage>
</organism>
<name>A0AAV4R0B4_CAEEX</name>